<sequence length="150" mass="15986">RQRRRSQADPTIAMTDAASSDAVKLPSAVSGSPGGSRRQNLGRSQATTAVDDAEQQLEQLLLSSNSPERRQFKRLAPAGGAADAQSVGNVPLGADLPPARLLKRHRERQQQRRRSSASPAGGSRNSEDDTSTYSSLGSLPSDFEEVCNNS</sequence>
<comment type="caution">
    <text evidence="2">The sequence shown here is derived from an EMBL/GenBank/DDBJ whole genome shotgun (WGS) entry which is preliminary data.</text>
</comment>
<name>A0A267FZZ7_9PLAT</name>
<dbReference type="AlphaFoldDB" id="A0A267FZZ7"/>
<gene>
    <name evidence="2" type="ORF">BOX15_Mlig022103g3</name>
</gene>
<accession>A0A267FZZ7</accession>
<feature type="non-terminal residue" evidence="2">
    <location>
        <position position="1"/>
    </location>
</feature>
<evidence type="ECO:0000313" key="3">
    <source>
        <dbReference type="Proteomes" id="UP000215902"/>
    </source>
</evidence>
<feature type="region of interest" description="Disordered" evidence="1">
    <location>
        <begin position="1"/>
        <end position="150"/>
    </location>
</feature>
<evidence type="ECO:0000256" key="1">
    <source>
        <dbReference type="SAM" id="MobiDB-lite"/>
    </source>
</evidence>
<protein>
    <submittedName>
        <fullName evidence="2">Uncharacterized protein</fullName>
    </submittedName>
</protein>
<organism evidence="2 3">
    <name type="scientific">Macrostomum lignano</name>
    <dbReference type="NCBI Taxonomy" id="282301"/>
    <lineage>
        <taxon>Eukaryota</taxon>
        <taxon>Metazoa</taxon>
        <taxon>Spiralia</taxon>
        <taxon>Lophotrochozoa</taxon>
        <taxon>Platyhelminthes</taxon>
        <taxon>Rhabditophora</taxon>
        <taxon>Macrostomorpha</taxon>
        <taxon>Macrostomida</taxon>
        <taxon>Macrostomidae</taxon>
        <taxon>Macrostomum</taxon>
    </lineage>
</organism>
<proteinExistence type="predicted"/>
<feature type="compositionally biased region" description="Basic residues" evidence="1">
    <location>
        <begin position="101"/>
        <end position="115"/>
    </location>
</feature>
<reference evidence="2 3" key="1">
    <citation type="submission" date="2017-06" db="EMBL/GenBank/DDBJ databases">
        <title>A platform for efficient transgenesis in Macrostomum lignano, a flatworm model organism for stem cell research.</title>
        <authorList>
            <person name="Berezikov E."/>
        </authorList>
    </citation>
    <scope>NUCLEOTIDE SEQUENCE [LARGE SCALE GENOMIC DNA]</scope>
    <source>
        <strain evidence="2">DV1</strain>
        <tissue evidence="2">Whole organism</tissue>
    </source>
</reference>
<keyword evidence="3" id="KW-1185">Reference proteome</keyword>
<dbReference type="Proteomes" id="UP000215902">
    <property type="component" value="Unassembled WGS sequence"/>
</dbReference>
<dbReference type="EMBL" id="NIVC01000639">
    <property type="protein sequence ID" value="PAA79351.1"/>
    <property type="molecule type" value="Genomic_DNA"/>
</dbReference>
<evidence type="ECO:0000313" key="2">
    <source>
        <dbReference type="EMBL" id="PAA79351.1"/>
    </source>
</evidence>
<feature type="compositionally biased region" description="Polar residues" evidence="1">
    <location>
        <begin position="37"/>
        <end position="48"/>
    </location>
</feature>